<dbReference type="RefSeq" id="XP_054831339.1">
    <property type="nucleotide sequence ID" value="XM_054975364.1"/>
</dbReference>
<feature type="region of interest" description="Disordered" evidence="1">
    <location>
        <begin position="1"/>
        <end position="89"/>
    </location>
</feature>
<evidence type="ECO:0000313" key="4">
    <source>
        <dbReference type="RefSeq" id="XP_054831339.1"/>
    </source>
</evidence>
<dbReference type="GeneID" id="129327000"/>
<dbReference type="InterPro" id="IPR027876">
    <property type="entry name" value="DUF4550"/>
</dbReference>
<dbReference type="KEGG" id="emc:129327000"/>
<accession>A0AA97J5I3</accession>
<dbReference type="AlphaFoldDB" id="A0AA97J5I3"/>
<evidence type="ECO:0000313" key="3">
    <source>
        <dbReference type="Proteomes" id="UP001190640"/>
    </source>
</evidence>
<dbReference type="Proteomes" id="UP001190640">
    <property type="component" value="Chromosome 4"/>
</dbReference>
<evidence type="ECO:0000259" key="2">
    <source>
        <dbReference type="Pfam" id="PF15084"/>
    </source>
</evidence>
<name>A0AA97J5I3_EUBMA</name>
<dbReference type="Pfam" id="PF15084">
    <property type="entry name" value="DUF4550"/>
    <property type="match status" value="2"/>
</dbReference>
<feature type="domain" description="DUF4550" evidence="2">
    <location>
        <begin position="194"/>
        <end position="254"/>
    </location>
</feature>
<feature type="compositionally biased region" description="Basic and acidic residues" evidence="1">
    <location>
        <begin position="25"/>
        <end position="49"/>
    </location>
</feature>
<proteinExistence type="predicted"/>
<keyword evidence="3" id="KW-1185">Reference proteome</keyword>
<feature type="region of interest" description="Disordered" evidence="1">
    <location>
        <begin position="172"/>
        <end position="192"/>
    </location>
</feature>
<evidence type="ECO:0000256" key="1">
    <source>
        <dbReference type="SAM" id="MobiDB-lite"/>
    </source>
</evidence>
<feature type="compositionally biased region" description="Basic and acidic residues" evidence="1">
    <location>
        <begin position="172"/>
        <end position="185"/>
    </location>
</feature>
<feature type="compositionally biased region" description="Basic and acidic residues" evidence="1">
    <location>
        <begin position="72"/>
        <end position="89"/>
    </location>
</feature>
<dbReference type="PANTHER" id="PTHR33667">
    <property type="entry name" value="SI:DKEY-57N24.6"/>
    <property type="match status" value="1"/>
</dbReference>
<feature type="compositionally biased region" description="Basic and acidic residues" evidence="1">
    <location>
        <begin position="9"/>
        <end position="18"/>
    </location>
</feature>
<protein>
    <submittedName>
        <fullName evidence="4">Uncharacterized protein CFAP92-like</fullName>
    </submittedName>
</protein>
<sequence>MPPYYPRNNPERMARKTSADGVHGQMEEEKKQEDHQTTPEKALEKERDLNTLGSESTDGIDSPWADAGGHPTPEDESRPTNESEKSQEFESEHLVTCIFTVSLAVPLNLPRTKSWISSRQDVPRTASKMREGLIPKMHRFYHMEYFLLPDDTEPRKLDLVLFGPTAKLFLDSESKSGTPKENERPRSKKQSTLHTSVVKPWLENDQIWVSWNHSIEINVTNDFLVKLRDHKIKLRLWDNKEKMCAKAKFCKPKASHLDQPDVDSKFIVRTKITKYLINSV</sequence>
<gene>
    <name evidence="4" type="primary">LOC129327000</name>
</gene>
<reference evidence="4" key="1">
    <citation type="submission" date="2025-08" db="UniProtKB">
        <authorList>
            <consortium name="RefSeq"/>
        </authorList>
    </citation>
    <scope>IDENTIFICATION</scope>
    <source>
        <tissue evidence="4">Blood</tissue>
    </source>
</reference>
<feature type="domain" description="DUF4550" evidence="2">
    <location>
        <begin position="139"/>
        <end position="178"/>
    </location>
</feature>
<organism evidence="3 4">
    <name type="scientific">Eublepharis macularius</name>
    <name type="common">Leopard gecko</name>
    <name type="synonym">Cyrtodactylus macularius</name>
    <dbReference type="NCBI Taxonomy" id="481883"/>
    <lineage>
        <taxon>Eukaryota</taxon>
        <taxon>Metazoa</taxon>
        <taxon>Chordata</taxon>
        <taxon>Craniata</taxon>
        <taxon>Vertebrata</taxon>
        <taxon>Euteleostomi</taxon>
        <taxon>Lepidosauria</taxon>
        <taxon>Squamata</taxon>
        <taxon>Bifurcata</taxon>
        <taxon>Gekkota</taxon>
        <taxon>Eublepharidae</taxon>
        <taxon>Eublepharinae</taxon>
        <taxon>Eublepharis</taxon>
    </lineage>
</organism>
<dbReference type="PANTHER" id="PTHR33667:SF7">
    <property type="entry name" value="RIKEN CDNA 1810020O05 GENE"/>
    <property type="match status" value="1"/>
</dbReference>